<feature type="region of interest" description="Disordered" evidence="3">
    <location>
        <begin position="68"/>
        <end position="262"/>
    </location>
</feature>
<feature type="compositionally biased region" description="Acidic residues" evidence="3">
    <location>
        <begin position="229"/>
        <end position="245"/>
    </location>
</feature>
<dbReference type="SMART" id="SM00659">
    <property type="entry name" value="RPOLCX"/>
    <property type="match status" value="1"/>
</dbReference>
<keyword evidence="1" id="KW-0479">Metal-binding</keyword>
<sequence length="419" mass="46550">MHIRRVPRLASFQPHRTATISSLPQQRHTFFVSQAQRYLRPPFPFGCLRLDTLILLSQSLLQHQSDIDPSLELPPLSSTQTARRLTTMAPTTRRSGRIKTKAGQPPYAPPVGERRGEDAPEQDIDVSAMHEKQTAVDTRTETDQEPPSTPNRSQAEHDDDDDDLASHIHEAFYRSQDDDSDESSSRSGSSPFESDDSGAPFVADSKEMVRTREASSFAGDSTLAASSDSDSDSDSETSDEDEDDDAKAMRKKKKKEKTRETTTTYKKIDVEEHKVRVPVTAPVSSPRSLTATASIPGLSLTAQPLLSDIHIEEASPLPHQRMSAAYTGPRPNAHAPPLAARPDAMWAGMRQQEPEKACYYECANPRGENCHAITKIRLGEGCDVNGYYTSTKDPFRCNTCGSRAMYKLRTKRMVQFEAR</sequence>
<evidence type="ECO:0000256" key="2">
    <source>
        <dbReference type="ARBA" id="ARBA00022833"/>
    </source>
</evidence>
<evidence type="ECO:0000256" key="3">
    <source>
        <dbReference type="SAM" id="MobiDB-lite"/>
    </source>
</evidence>
<dbReference type="InterPro" id="IPR029040">
    <property type="entry name" value="RPABC4/Spt4"/>
</dbReference>
<evidence type="ECO:0000313" key="5">
    <source>
        <dbReference type="Proteomes" id="UP000799428"/>
    </source>
</evidence>
<dbReference type="InterPro" id="IPR006591">
    <property type="entry name" value="RNAP_P/RPABC4"/>
</dbReference>
<reference evidence="4" key="1">
    <citation type="journal article" date="2020" name="Stud. Mycol.">
        <title>101 Dothideomycetes genomes: a test case for predicting lifestyles and emergence of pathogens.</title>
        <authorList>
            <person name="Haridas S."/>
            <person name="Albert R."/>
            <person name="Binder M."/>
            <person name="Bloem J."/>
            <person name="Labutti K."/>
            <person name="Salamov A."/>
            <person name="Andreopoulos B."/>
            <person name="Baker S."/>
            <person name="Barry K."/>
            <person name="Bills G."/>
            <person name="Bluhm B."/>
            <person name="Cannon C."/>
            <person name="Castanera R."/>
            <person name="Culley D."/>
            <person name="Daum C."/>
            <person name="Ezra D."/>
            <person name="Gonzalez J."/>
            <person name="Henrissat B."/>
            <person name="Kuo A."/>
            <person name="Liang C."/>
            <person name="Lipzen A."/>
            <person name="Lutzoni F."/>
            <person name="Magnuson J."/>
            <person name="Mondo S."/>
            <person name="Nolan M."/>
            <person name="Ohm R."/>
            <person name="Pangilinan J."/>
            <person name="Park H.-J."/>
            <person name="Ramirez L."/>
            <person name="Alfaro M."/>
            <person name="Sun H."/>
            <person name="Tritt A."/>
            <person name="Yoshinaga Y."/>
            <person name="Zwiers L.-H."/>
            <person name="Turgeon B."/>
            <person name="Goodwin S."/>
            <person name="Spatafora J."/>
            <person name="Crous P."/>
            <person name="Grigoriev I."/>
        </authorList>
    </citation>
    <scope>NUCLEOTIDE SEQUENCE</scope>
    <source>
        <strain evidence="4">CBS 279.74</strain>
    </source>
</reference>
<organism evidence="4 5">
    <name type="scientific">Pleomassaria siparia CBS 279.74</name>
    <dbReference type="NCBI Taxonomy" id="1314801"/>
    <lineage>
        <taxon>Eukaryota</taxon>
        <taxon>Fungi</taxon>
        <taxon>Dikarya</taxon>
        <taxon>Ascomycota</taxon>
        <taxon>Pezizomycotina</taxon>
        <taxon>Dothideomycetes</taxon>
        <taxon>Pleosporomycetidae</taxon>
        <taxon>Pleosporales</taxon>
        <taxon>Pleomassariaceae</taxon>
        <taxon>Pleomassaria</taxon>
    </lineage>
</organism>
<accession>A0A6G1KQE6</accession>
<name>A0A6G1KQE6_9PLEO</name>
<evidence type="ECO:0000313" key="4">
    <source>
        <dbReference type="EMBL" id="KAF2715058.1"/>
    </source>
</evidence>
<dbReference type="Gene3D" id="2.20.28.30">
    <property type="entry name" value="RNA polymerase ii, chain L"/>
    <property type="match status" value="1"/>
</dbReference>
<dbReference type="EMBL" id="MU005764">
    <property type="protein sequence ID" value="KAF2715058.1"/>
    <property type="molecule type" value="Genomic_DNA"/>
</dbReference>
<keyword evidence="5" id="KW-1185">Reference proteome</keyword>
<keyword evidence="2" id="KW-0862">Zinc</keyword>
<feature type="compositionally biased region" description="Polar residues" evidence="3">
    <location>
        <begin position="76"/>
        <end position="93"/>
    </location>
</feature>
<dbReference type="SUPFAM" id="SSF63393">
    <property type="entry name" value="RNA polymerase subunits"/>
    <property type="match status" value="1"/>
</dbReference>
<feature type="compositionally biased region" description="Basic and acidic residues" evidence="3">
    <location>
        <begin position="164"/>
        <end position="177"/>
    </location>
</feature>
<dbReference type="GO" id="GO:0046872">
    <property type="term" value="F:metal ion binding"/>
    <property type="evidence" value="ECO:0007669"/>
    <property type="project" value="UniProtKB-KW"/>
</dbReference>
<dbReference type="GO" id="GO:0003677">
    <property type="term" value="F:DNA binding"/>
    <property type="evidence" value="ECO:0007669"/>
    <property type="project" value="InterPro"/>
</dbReference>
<protein>
    <submittedName>
        <fullName evidence="4">Uncharacterized protein</fullName>
    </submittedName>
</protein>
<dbReference type="AlphaFoldDB" id="A0A6G1KQE6"/>
<evidence type="ECO:0000256" key="1">
    <source>
        <dbReference type="ARBA" id="ARBA00022723"/>
    </source>
</evidence>
<proteinExistence type="predicted"/>
<feature type="compositionally biased region" description="Basic and acidic residues" evidence="3">
    <location>
        <begin position="204"/>
        <end position="213"/>
    </location>
</feature>
<dbReference type="Proteomes" id="UP000799428">
    <property type="component" value="Unassembled WGS sequence"/>
</dbReference>
<feature type="compositionally biased region" description="Basic and acidic residues" evidence="3">
    <location>
        <begin position="128"/>
        <end position="142"/>
    </location>
</feature>
<dbReference type="GO" id="GO:0003899">
    <property type="term" value="F:DNA-directed RNA polymerase activity"/>
    <property type="evidence" value="ECO:0007669"/>
    <property type="project" value="InterPro"/>
</dbReference>
<dbReference type="GO" id="GO:0006351">
    <property type="term" value="P:DNA-templated transcription"/>
    <property type="evidence" value="ECO:0007669"/>
    <property type="project" value="InterPro"/>
</dbReference>
<dbReference type="OrthoDB" id="5585087at2759"/>
<gene>
    <name evidence="4" type="ORF">K504DRAFT_17714</name>
</gene>